<dbReference type="Pfam" id="PF02607">
    <property type="entry name" value="B12-binding_2"/>
    <property type="match status" value="1"/>
</dbReference>
<evidence type="ECO:0000256" key="6">
    <source>
        <dbReference type="ARBA" id="ARBA00012032"/>
    </source>
</evidence>
<keyword evidence="12" id="KW-0949">S-adenosyl-L-methionine</keyword>
<dbReference type="InterPro" id="IPR036589">
    <property type="entry name" value="HCY_dom_sf"/>
</dbReference>
<dbReference type="InterPro" id="IPR003759">
    <property type="entry name" value="Cbl-bd_cap"/>
</dbReference>
<dbReference type="PROSITE" id="PS51337">
    <property type="entry name" value="B12_BINDING_NTER"/>
    <property type="match status" value="1"/>
</dbReference>
<evidence type="ECO:0000259" key="21">
    <source>
        <dbReference type="PROSITE" id="PS50970"/>
    </source>
</evidence>
<feature type="compositionally biased region" description="Low complexity" evidence="20">
    <location>
        <begin position="93"/>
        <end position="112"/>
    </location>
</feature>
<dbReference type="Gene3D" id="3.20.20.330">
    <property type="entry name" value="Homocysteine-binding-like domain"/>
    <property type="match status" value="1"/>
</dbReference>
<evidence type="ECO:0000256" key="20">
    <source>
        <dbReference type="SAM" id="MobiDB-lite"/>
    </source>
</evidence>
<feature type="compositionally biased region" description="Low complexity" evidence="20">
    <location>
        <begin position="119"/>
        <end position="131"/>
    </location>
</feature>
<comment type="cofactor">
    <cofactor evidence="3">
        <name>methylcob(III)alamin</name>
        <dbReference type="ChEBI" id="CHEBI:28115"/>
    </cofactor>
</comment>
<evidence type="ECO:0000259" key="23">
    <source>
        <dbReference type="PROSITE" id="PS51332"/>
    </source>
</evidence>
<dbReference type="UniPathway" id="UPA00051">
    <property type="reaction ID" value="UER00081"/>
</dbReference>
<keyword evidence="10" id="KW-0846">Cobalamin</keyword>
<dbReference type="GO" id="GO:0050667">
    <property type="term" value="P:homocysteine metabolic process"/>
    <property type="evidence" value="ECO:0007669"/>
    <property type="project" value="TreeGrafter"/>
</dbReference>
<evidence type="ECO:0000313" key="26">
    <source>
        <dbReference type="Proteomes" id="UP000198508"/>
    </source>
</evidence>
<feature type="binding site" evidence="19">
    <location>
        <position position="330"/>
    </location>
    <ligand>
        <name>Zn(2+)</name>
        <dbReference type="ChEBI" id="CHEBI:29105"/>
    </ligand>
</feature>
<evidence type="ECO:0000256" key="16">
    <source>
        <dbReference type="ARBA" id="ARBA00023285"/>
    </source>
</evidence>
<feature type="region of interest" description="Disordered" evidence="20">
    <location>
        <begin position="71"/>
        <end position="131"/>
    </location>
</feature>
<organism evidence="25 26">
    <name type="scientific">Enterocloster lavalensis</name>
    <dbReference type="NCBI Taxonomy" id="460384"/>
    <lineage>
        <taxon>Bacteria</taxon>
        <taxon>Bacillati</taxon>
        <taxon>Bacillota</taxon>
        <taxon>Clostridia</taxon>
        <taxon>Lachnospirales</taxon>
        <taxon>Lachnospiraceae</taxon>
        <taxon>Enterocloster</taxon>
    </lineage>
</organism>
<keyword evidence="13 19" id="KW-0479">Metal-binding</keyword>
<dbReference type="InterPro" id="IPR011005">
    <property type="entry name" value="Dihydropteroate_synth-like_sf"/>
</dbReference>
<keyword evidence="26" id="KW-1185">Reference proteome</keyword>
<evidence type="ECO:0000256" key="4">
    <source>
        <dbReference type="ARBA" id="ARBA00005178"/>
    </source>
</evidence>
<evidence type="ECO:0000256" key="11">
    <source>
        <dbReference type="ARBA" id="ARBA00022679"/>
    </source>
</evidence>
<dbReference type="SUPFAM" id="SSF82282">
    <property type="entry name" value="Homocysteine S-methyltransferase"/>
    <property type="match status" value="2"/>
</dbReference>
<dbReference type="SUPFAM" id="SSF47644">
    <property type="entry name" value="Methionine synthase domain"/>
    <property type="match status" value="1"/>
</dbReference>
<sequence length="911" mass="95965">MDLLREMRQRRLFFDGGTGSLLQAQGLKAGEVPEVWSITRPDVCVKLHRDYLEAGADIIKTNTFGANGLKFKGRENANGAERGASTAGDTGAERGASTAGRTGAGQAASTAGHPGAEQTAPTAPPAAARPADSYSVDEIVTAAMKNARRAVAEAGHGYIALDLGPTGKLLKPLGDLDFEDAVELYKEVVRIGRREGADLVLIETMSDSYELKAAVLAAKEAGEGLPVFATVVFDGKGKLLTGGNVESTVALLEGLRVDALGINCGLGPVQMKGIVEELLKVSSLPVIVNPNAGLPRSENGVTLYDIDGDRFAQVMEEIARMGACFLGGCCGTTPEHIQKTVGRCKDVPLVWPQARKRTVISSYSQAVCIEGKTVIIGERINPTGKSKFKQALRDHNLEYILKEGVTQQDNGAQVLDVNVGLPEIDEPSMMEEVVKELQAIIDLPLQIDTSNPRAMERALRVYNGKALINSVNGKAEVMDEIFPLVARYGGAVVALCLDESGIPETAEGRIQVAKKIIREAARYGIGTEDLIFDGLCMTVSSDSKGALTTLETLRRIRDELGCKSVLGVSNISFGLPQREIINASFFTMAMECGLSAAIVNPNSEAMMRAYYSFNALMDMDPQCGEYIRIYGGQAGSLGKTLPRNPGAGSAGAAGGGLGAGSAGTAGGGLGTGNAGTTGAGSASGTTGAGAESASGQSAAAFEIASRLSAAIERGLREEAHRAVGELLETREPLDVINTEMIPALDRVGKGFEAGTIFLPQLLMSAEAAKAAFEVIKDRMASSGQVQEKKGTIILATVKGDIHDIGKNIVKVLLENYSYEVIDLGRDVPPKTIVETAMERKVRLVGLSALMTTTVPSMEETIRLLREQLPGTLVMVGGAVLTPEYARTIGADAYCRDAMASVNYAEEVFAGT</sequence>
<evidence type="ECO:0000256" key="15">
    <source>
        <dbReference type="ARBA" id="ARBA00023167"/>
    </source>
</evidence>
<dbReference type="InterPro" id="IPR003726">
    <property type="entry name" value="HCY_dom"/>
</dbReference>
<evidence type="ECO:0000259" key="24">
    <source>
        <dbReference type="PROSITE" id="PS51337"/>
    </source>
</evidence>
<dbReference type="InterPro" id="IPR000489">
    <property type="entry name" value="Pterin-binding_dom"/>
</dbReference>
<evidence type="ECO:0000256" key="12">
    <source>
        <dbReference type="ARBA" id="ARBA00022691"/>
    </source>
</evidence>
<keyword evidence="9" id="KW-0028">Amino-acid biosynthesis</keyword>
<keyword evidence="8 19" id="KW-0489">Methyltransferase</keyword>
<dbReference type="EMBL" id="FOIM01000010">
    <property type="protein sequence ID" value="SET63944.1"/>
    <property type="molecule type" value="Genomic_DNA"/>
</dbReference>
<evidence type="ECO:0000256" key="8">
    <source>
        <dbReference type="ARBA" id="ARBA00022603"/>
    </source>
</evidence>
<evidence type="ECO:0000256" key="3">
    <source>
        <dbReference type="ARBA" id="ARBA00001956"/>
    </source>
</evidence>
<dbReference type="Gene3D" id="3.20.20.20">
    <property type="entry name" value="Dihydropteroate synthase-like"/>
    <property type="match status" value="1"/>
</dbReference>
<feature type="domain" description="Hcy-binding" evidence="21">
    <location>
        <begin position="1"/>
        <end position="344"/>
    </location>
</feature>
<reference evidence="26" key="1">
    <citation type="submission" date="2016-10" db="EMBL/GenBank/DDBJ databases">
        <authorList>
            <person name="Varghese N."/>
            <person name="Submissions S."/>
        </authorList>
    </citation>
    <scope>NUCLEOTIDE SEQUENCE [LARGE SCALE GENOMIC DNA]</scope>
    <source>
        <strain evidence="26">NLAE-zl-G277</strain>
    </source>
</reference>
<proteinExistence type="inferred from homology"/>
<accession>A0A1I0FZS8</accession>
<dbReference type="PROSITE" id="PS51332">
    <property type="entry name" value="B12_BINDING"/>
    <property type="match status" value="1"/>
</dbReference>
<evidence type="ECO:0000256" key="19">
    <source>
        <dbReference type="PROSITE-ProRule" id="PRU00333"/>
    </source>
</evidence>
<dbReference type="Proteomes" id="UP000198508">
    <property type="component" value="Unassembled WGS sequence"/>
</dbReference>
<feature type="domain" description="B12-binding N-terminal" evidence="24">
    <location>
        <begin position="694"/>
        <end position="787"/>
    </location>
</feature>
<dbReference type="RefSeq" id="WP_107435734.1">
    <property type="nucleotide sequence ID" value="NZ_DAINWJ010000103.1"/>
</dbReference>
<evidence type="ECO:0000256" key="13">
    <source>
        <dbReference type="ARBA" id="ARBA00022723"/>
    </source>
</evidence>
<dbReference type="EC" id="2.1.1.13" evidence="6"/>
<keyword evidence="11 19" id="KW-0808">Transferase</keyword>
<gene>
    <name evidence="25" type="ORF">SAMN05216313_11041</name>
</gene>
<dbReference type="InterPro" id="IPR050554">
    <property type="entry name" value="Met_Synthase/Corrinoid"/>
</dbReference>
<dbReference type="PROSITE" id="PS50972">
    <property type="entry name" value="PTERIN_BINDING"/>
    <property type="match status" value="1"/>
</dbReference>
<dbReference type="Pfam" id="PF02574">
    <property type="entry name" value="S-methyl_trans"/>
    <property type="match status" value="1"/>
</dbReference>
<evidence type="ECO:0000259" key="22">
    <source>
        <dbReference type="PROSITE" id="PS50972"/>
    </source>
</evidence>
<feature type="domain" description="Pterin-binding" evidence="22">
    <location>
        <begin position="373"/>
        <end position="621"/>
    </location>
</feature>
<dbReference type="AlphaFoldDB" id="A0A1I0FZS8"/>
<dbReference type="SUPFAM" id="SSF52242">
    <property type="entry name" value="Cobalamin (vitamin B12)-binding domain"/>
    <property type="match status" value="1"/>
</dbReference>
<evidence type="ECO:0000313" key="25">
    <source>
        <dbReference type="EMBL" id="SET63944.1"/>
    </source>
</evidence>
<keyword evidence="15" id="KW-0486">Methionine biosynthesis</keyword>
<dbReference type="InterPro" id="IPR036594">
    <property type="entry name" value="Meth_synthase_dom"/>
</dbReference>
<keyword evidence="14 19" id="KW-0862">Zinc</keyword>
<dbReference type="Gene3D" id="1.10.1240.10">
    <property type="entry name" value="Methionine synthase domain"/>
    <property type="match status" value="1"/>
</dbReference>
<protein>
    <recommendedName>
        <fullName evidence="7">Methionine synthase</fullName>
        <ecNumber evidence="6">2.1.1.13</ecNumber>
    </recommendedName>
    <alternativeName>
        <fullName evidence="18">5-methyltetrahydrofolate--homocysteine methyltransferase</fullName>
    </alternativeName>
</protein>
<evidence type="ECO:0000256" key="17">
    <source>
        <dbReference type="ARBA" id="ARBA00025552"/>
    </source>
</evidence>
<evidence type="ECO:0000256" key="9">
    <source>
        <dbReference type="ARBA" id="ARBA00022605"/>
    </source>
</evidence>
<dbReference type="InterPro" id="IPR006158">
    <property type="entry name" value="Cobalamin-bd"/>
</dbReference>
<evidence type="ECO:0000256" key="7">
    <source>
        <dbReference type="ARBA" id="ARBA00013998"/>
    </source>
</evidence>
<evidence type="ECO:0000256" key="1">
    <source>
        <dbReference type="ARBA" id="ARBA00001700"/>
    </source>
</evidence>
<keyword evidence="16" id="KW-0170">Cobalt</keyword>
<dbReference type="GeneID" id="93279851"/>
<feature type="domain" description="B12-binding" evidence="23">
    <location>
        <begin position="789"/>
        <end position="911"/>
    </location>
</feature>
<dbReference type="GO" id="GO:0032259">
    <property type="term" value="P:methylation"/>
    <property type="evidence" value="ECO:0007669"/>
    <property type="project" value="UniProtKB-KW"/>
</dbReference>
<comment type="cofactor">
    <cofactor evidence="2 19">
        <name>Zn(2+)</name>
        <dbReference type="ChEBI" id="CHEBI:29105"/>
    </cofactor>
</comment>
<dbReference type="Pfam" id="PF02310">
    <property type="entry name" value="B12-binding"/>
    <property type="match status" value="1"/>
</dbReference>
<dbReference type="GO" id="GO:0008705">
    <property type="term" value="F:methionine synthase activity"/>
    <property type="evidence" value="ECO:0007669"/>
    <property type="project" value="UniProtKB-EC"/>
</dbReference>
<dbReference type="NCBIfam" id="NF005719">
    <property type="entry name" value="PRK07535.1"/>
    <property type="match status" value="1"/>
</dbReference>
<dbReference type="GO" id="GO:0046872">
    <property type="term" value="F:metal ion binding"/>
    <property type="evidence" value="ECO:0007669"/>
    <property type="project" value="UniProtKB-KW"/>
</dbReference>
<dbReference type="Pfam" id="PF00809">
    <property type="entry name" value="Pterin_bind"/>
    <property type="match status" value="1"/>
</dbReference>
<comment type="function">
    <text evidence="17">Catalyzes the transfer of a methyl group from methyl-cobalamin to homocysteine, yielding enzyme-bound cob(I)alamin and methionine. Subsequently, remethylates the cofactor using methyltetrahydrofolate.</text>
</comment>
<dbReference type="GO" id="GO:0005829">
    <property type="term" value="C:cytosol"/>
    <property type="evidence" value="ECO:0007669"/>
    <property type="project" value="TreeGrafter"/>
</dbReference>
<dbReference type="CDD" id="cd02070">
    <property type="entry name" value="corrinoid_protein_B12-BD"/>
    <property type="match status" value="1"/>
</dbReference>
<evidence type="ECO:0000256" key="14">
    <source>
        <dbReference type="ARBA" id="ARBA00022833"/>
    </source>
</evidence>
<dbReference type="InterPro" id="IPR036724">
    <property type="entry name" value="Cobalamin-bd_sf"/>
</dbReference>
<name>A0A1I0FZS8_9FIRM</name>
<dbReference type="Gene3D" id="3.40.50.280">
    <property type="entry name" value="Cobalamin-binding domain"/>
    <property type="match status" value="1"/>
</dbReference>
<dbReference type="SMART" id="SM01018">
    <property type="entry name" value="B12-binding_2"/>
    <property type="match status" value="1"/>
</dbReference>
<comment type="catalytic activity">
    <reaction evidence="1">
        <text>(6S)-5-methyl-5,6,7,8-tetrahydrofolate + L-homocysteine = (6S)-5,6,7,8-tetrahydrofolate + L-methionine</text>
        <dbReference type="Rhea" id="RHEA:11172"/>
        <dbReference type="ChEBI" id="CHEBI:18608"/>
        <dbReference type="ChEBI" id="CHEBI:57453"/>
        <dbReference type="ChEBI" id="CHEBI:57844"/>
        <dbReference type="ChEBI" id="CHEBI:58199"/>
        <dbReference type="EC" id="2.1.1.13"/>
    </reaction>
</comment>
<comment type="similarity">
    <text evidence="5">Belongs to the vitamin-B12 dependent methionine synthase family.</text>
</comment>
<dbReference type="STRING" id="460384.SAMN05216313_11041"/>
<dbReference type="PANTHER" id="PTHR45833">
    <property type="entry name" value="METHIONINE SYNTHASE"/>
    <property type="match status" value="1"/>
</dbReference>
<dbReference type="PROSITE" id="PS50970">
    <property type="entry name" value="HCY"/>
    <property type="match status" value="1"/>
</dbReference>
<dbReference type="GO" id="GO:0031419">
    <property type="term" value="F:cobalamin binding"/>
    <property type="evidence" value="ECO:0007669"/>
    <property type="project" value="UniProtKB-KW"/>
</dbReference>
<feature type="binding site" evidence="19">
    <location>
        <position position="264"/>
    </location>
    <ligand>
        <name>Zn(2+)</name>
        <dbReference type="ChEBI" id="CHEBI:29105"/>
    </ligand>
</feature>
<evidence type="ECO:0000256" key="18">
    <source>
        <dbReference type="ARBA" id="ARBA00031040"/>
    </source>
</evidence>
<dbReference type="GO" id="GO:0046653">
    <property type="term" value="P:tetrahydrofolate metabolic process"/>
    <property type="evidence" value="ECO:0007669"/>
    <property type="project" value="TreeGrafter"/>
</dbReference>
<feature type="binding site" evidence="19">
    <location>
        <position position="329"/>
    </location>
    <ligand>
        <name>Zn(2+)</name>
        <dbReference type="ChEBI" id="CHEBI:29105"/>
    </ligand>
</feature>
<dbReference type="SUPFAM" id="SSF51717">
    <property type="entry name" value="Dihydropteroate synthetase-like"/>
    <property type="match status" value="1"/>
</dbReference>
<comment type="pathway">
    <text evidence="4">Amino-acid biosynthesis; L-methionine biosynthesis via de novo pathway; L-methionine from L-homocysteine (MetH route): step 1/1.</text>
</comment>
<evidence type="ECO:0000256" key="2">
    <source>
        <dbReference type="ARBA" id="ARBA00001947"/>
    </source>
</evidence>
<evidence type="ECO:0000256" key="5">
    <source>
        <dbReference type="ARBA" id="ARBA00010398"/>
    </source>
</evidence>
<dbReference type="PANTHER" id="PTHR45833:SF1">
    <property type="entry name" value="METHIONINE SYNTHASE"/>
    <property type="match status" value="1"/>
</dbReference>
<evidence type="ECO:0000256" key="10">
    <source>
        <dbReference type="ARBA" id="ARBA00022628"/>
    </source>
</evidence>